<dbReference type="Pfam" id="PF04306">
    <property type="entry name" value="DUF456"/>
    <property type="match status" value="1"/>
</dbReference>
<sequence>MDTSILTAVLVGLALAVSVAGVIIPILPGSILGLVALLAWAIFGGAGWGGWLVFAIGGVLFACGMAASAVLAGRRLRERQIPNRSVVAGAVLAVVGMFVIPVVGLFVGFALGLLLSEWARTRHFRGAASSSWAALKATGLGILVEFGFACAAATVWVIGMWVHFATR</sequence>
<feature type="transmembrane region" description="Helical" evidence="1">
    <location>
        <begin position="85"/>
        <end position="115"/>
    </location>
</feature>
<evidence type="ECO:0000256" key="1">
    <source>
        <dbReference type="SAM" id="Phobius"/>
    </source>
</evidence>
<keyword evidence="1" id="KW-0472">Membrane</keyword>
<keyword evidence="3" id="KW-1185">Reference proteome</keyword>
<evidence type="ECO:0000313" key="3">
    <source>
        <dbReference type="Proteomes" id="UP001500432"/>
    </source>
</evidence>
<feature type="transmembrane region" description="Helical" evidence="1">
    <location>
        <begin position="140"/>
        <end position="162"/>
    </location>
</feature>
<dbReference type="RefSeq" id="WP_344300491.1">
    <property type="nucleotide sequence ID" value="NZ_BAAAQW010000009.1"/>
</dbReference>
<dbReference type="InterPro" id="IPR007403">
    <property type="entry name" value="DUF456"/>
</dbReference>
<keyword evidence="1" id="KW-0812">Transmembrane</keyword>
<dbReference type="EMBL" id="BAAAQW010000009">
    <property type="protein sequence ID" value="GAA2202095.1"/>
    <property type="molecule type" value="Genomic_DNA"/>
</dbReference>
<feature type="transmembrane region" description="Helical" evidence="1">
    <location>
        <begin position="54"/>
        <end position="73"/>
    </location>
</feature>
<comment type="caution">
    <text evidence="2">The sequence shown here is derived from an EMBL/GenBank/DDBJ whole genome shotgun (WGS) entry which is preliminary data.</text>
</comment>
<proteinExistence type="predicted"/>
<accession>A0ABP5NRA0</accession>
<evidence type="ECO:0000313" key="2">
    <source>
        <dbReference type="EMBL" id="GAA2202095.1"/>
    </source>
</evidence>
<gene>
    <name evidence="2" type="ORF">GCM10009849_29100</name>
</gene>
<keyword evidence="1" id="KW-1133">Transmembrane helix</keyword>
<evidence type="ECO:0008006" key="4">
    <source>
        <dbReference type="Google" id="ProtNLM"/>
    </source>
</evidence>
<protein>
    <recommendedName>
        <fullName evidence="4">DUF456 domain-containing protein</fullName>
    </recommendedName>
</protein>
<dbReference type="Proteomes" id="UP001500432">
    <property type="component" value="Unassembled WGS sequence"/>
</dbReference>
<reference evidence="3" key="1">
    <citation type="journal article" date="2019" name="Int. J. Syst. Evol. Microbiol.">
        <title>The Global Catalogue of Microorganisms (GCM) 10K type strain sequencing project: providing services to taxonomists for standard genome sequencing and annotation.</title>
        <authorList>
            <consortium name="The Broad Institute Genomics Platform"/>
            <consortium name="The Broad Institute Genome Sequencing Center for Infectious Disease"/>
            <person name="Wu L."/>
            <person name="Ma J."/>
        </authorList>
    </citation>
    <scope>NUCLEOTIDE SEQUENCE [LARGE SCALE GENOMIC DNA]</scope>
    <source>
        <strain evidence="3">JCM 16034</strain>
    </source>
</reference>
<name>A0ABP5NRA0_9MICC</name>
<organism evidence="2 3">
    <name type="scientific">Sinomonas flava</name>
    <dbReference type="NCBI Taxonomy" id="496857"/>
    <lineage>
        <taxon>Bacteria</taxon>
        <taxon>Bacillati</taxon>
        <taxon>Actinomycetota</taxon>
        <taxon>Actinomycetes</taxon>
        <taxon>Micrococcales</taxon>
        <taxon>Micrococcaceae</taxon>
        <taxon>Sinomonas</taxon>
    </lineage>
</organism>
<feature type="transmembrane region" description="Helical" evidence="1">
    <location>
        <begin position="6"/>
        <end position="24"/>
    </location>
</feature>